<evidence type="ECO:0000256" key="4">
    <source>
        <dbReference type="ARBA" id="ARBA00023157"/>
    </source>
</evidence>
<dbReference type="InterPro" id="IPR045828">
    <property type="entry name" value="PKD_Bacteroidetes"/>
</dbReference>
<dbReference type="OrthoDB" id="2582440at2"/>
<name>A0A5D0R8J8_9FLAO</name>
<keyword evidence="1" id="KW-0732">Signal</keyword>
<dbReference type="InterPro" id="IPR013783">
    <property type="entry name" value="Ig-like_fold"/>
</dbReference>
<dbReference type="GO" id="GO:0005975">
    <property type="term" value="P:carbohydrate metabolic process"/>
    <property type="evidence" value="ECO:0007669"/>
    <property type="project" value="UniProtKB-ARBA"/>
</dbReference>
<proteinExistence type="predicted"/>
<dbReference type="Pfam" id="PF19406">
    <property type="entry name" value="PKD_5"/>
    <property type="match status" value="4"/>
</dbReference>
<dbReference type="InterPro" id="IPR051846">
    <property type="entry name" value="SH2_domain_adapters"/>
</dbReference>
<keyword evidence="2" id="KW-0677">Repeat</keyword>
<evidence type="ECO:0000256" key="2">
    <source>
        <dbReference type="ARBA" id="ARBA00022737"/>
    </source>
</evidence>
<keyword evidence="4" id="KW-1015">Disulfide bond</keyword>
<dbReference type="PROSITE" id="PS50825">
    <property type="entry name" value="HYR"/>
    <property type="match status" value="1"/>
</dbReference>
<dbReference type="Pfam" id="PF13385">
    <property type="entry name" value="Laminin_G_3"/>
    <property type="match status" value="1"/>
</dbReference>
<dbReference type="GO" id="GO:0001784">
    <property type="term" value="F:phosphotyrosine residue binding"/>
    <property type="evidence" value="ECO:0007669"/>
    <property type="project" value="TreeGrafter"/>
</dbReference>
<dbReference type="PANTHER" id="PTHR15127">
    <property type="entry name" value="HEAVYWEIGHT, ISOFORM A"/>
    <property type="match status" value="1"/>
</dbReference>
<evidence type="ECO:0000313" key="6">
    <source>
        <dbReference type="EMBL" id="TYB77235.1"/>
    </source>
</evidence>
<keyword evidence="3" id="KW-0727">SH2 domain</keyword>
<dbReference type="EMBL" id="VSKK01000002">
    <property type="protein sequence ID" value="TYB77235.1"/>
    <property type="molecule type" value="Genomic_DNA"/>
</dbReference>
<keyword evidence="7" id="KW-1185">Reference proteome</keyword>
<dbReference type="InterPro" id="IPR006558">
    <property type="entry name" value="LamG-like"/>
</dbReference>
<gene>
    <name evidence="6" type="ORF">ES674_11175</name>
</gene>
<dbReference type="Gene3D" id="2.60.40.10">
    <property type="entry name" value="Immunoglobulins"/>
    <property type="match status" value="8"/>
</dbReference>
<feature type="domain" description="HYR" evidence="5">
    <location>
        <begin position="662"/>
        <end position="744"/>
    </location>
</feature>
<sequence length="2656" mass="279069">EGNSAAQVIRTVTVQDTTDPTITLNGAATITVEACGTYTELGVTANDPCFGDISGSIVIDASAVNTAVVGTYTVTYNVTDAKGNPAAQITRDVEVEDTSAPTITLLGANPQIIEACGTYTELGATANDPCFGDISGSIVIDASAVNTAVVGTYVVTYNVTDAEGNPAAQVTRNVEVEDTSAPTITLLGANPQIIEACGTYTELNATANDPCFGDISGSIIIDASAVNTAVVGTYTVTYNVVDAEGNPAAQITRDVEVEDTSAPTITLLGANPQIIEACGTYTELNATANDPCFGDISGSIIIDASAVNTAVVGTYTVTYNVVDAEGNPAAQITRDVEVEDTSAPTITLLGANPQTIEACGTYTELGATANDPCFGDISGSIVIDASAVNTAVVGTYTVTYNVMDADGNPAAQVTRNVEVQDTSAPTITLSGANPQTIEACGTYSELGATANDPCFGDISGSIVIDTSAVNTAVVGTYVVTYNVTDAEGNPAAQITRNVEVEDTSAPTMTLLGANPQTIETCDTYLELGATAIDPCFGDISGSIVIDASAVNTAVVGTYVVTYNVTDAEGNPAAQITRDVEVEDISAPTAACQNITIQLGATGNATIVAADIDNGSSDTCSTVTLTASQTTFDCTNLGDNSVTLTVEDINGNIATCNATVTVEDIINPAATCQNITIQLDATGNASIVAADIDDGSSDGCGGAVTLTASQTTFNCTHIGSNSVTLTVEDASGNITTCNAIVTVQDTIIPTATVTPATITYECLSNVPAPDISVVNPTDNCNTTISHISDVSSGNNPATIIRTYRITDLGGNFIDVTQTITVTYNVTPFIPNDYSIATCSSNIANVSPINGVGGNIIPTGTTYSWGMPTISGSITGATALSGQPNFSQTLINTSSIPQTATYTVTAGIGSCSPSTFEIVVTVNPTPTLTATPGTNQTICSGDNITPIVLSPNPNNVAGTTFSWTRSVNTNVIGIPNGSGSSITGVLTNTSITPQIVDITITAYANGCPSLPNTISITVNPTPIVSATTATQEICSGANAIITLATNVAGTTTYNWTRDNTGVVTGTNFENNISGPISIALTNTTTTTQTTTFAITATTNGCPSPVVYVTVSVIAPLRTPFTIGDAQDVCNGQDPADLHIITAPTGGSGNYNYQWQVSTNGNAGTYANVAANGNGPVYSPPQQERYYRLIITDQACPSSTLISAGIQINYIGAGGILGGMSITNAPNPAIGYCPGDTITPTYTIEHTIASTIDFIYSANSAYVSPSNGQIDAPYTNIGGFFNRRRRSQVNQTFTLQNPGNTTVTTQIFITPEYNVRICFFGCLEYACNGEPEIMNVTIHPTPKANATIANPTICSGSNAQITIAGNIIDAPMNFNWVRNTPAGISGTPVNGNSGNIAAGNTFTIPGTLTNSTNAPIEVTYTITPLATTSPTCPGSAITRTVTILPEITGGTINTDQVICSGDIPTIFNGSVGIAGTTYQWEVSTDNVNFTPIGGATAQNYTPANSITTITYYRRITTFTLNSVSCSGISNVITITPNLVTAGTIANNQTICSGIIPNNLTGTVATATAASSTIDYLWETSPNPGGPWTSTGITTVGYNFIGGVASTTYFRRVATIENGSSSCTVYSNIVTIFVNNVNITSFGADQTVCSTNTPNVISVIANGSGTLSYQWQSSINASGPWANVGGNQASYQPPLLTQTNYYQVIVTSNNVVSCTATSGIITITVNPFITANAGSDINYSVTNCGATSATLHALNPNGEWSVTNGAGGSFSDVTNPNAIFTGQMDETYVLQWQVTNALPCGISNDTMSVTFAGCANFIDFDGTNDHIDLGDNYNLSGDFSIELWLKRDNTVNNAQTLLSKRDLNDLSTGYDLRINNGVVEFRYDNETIPTSVTINDLRWHHVAITFDSTLGTYILYIDGINVGSNTGASAPDTNNYNCLIGALGNNSNTPMNYFNGALDELRIWNATLTEVQIHEMMNQEIETNSGQVHGSIVPLNITDLAWISLRGYYQMNQGTGDVTGGYLYANVGTVNGRLRNMTTNQAETAPLPYISGGDGNWNSNSTWLYGSVQVTPNTNGMDWNIVRILHNVTSGNRATTLLGLLIDSNTYTVNNNQLLRVTNYLKIDDVLDLVGESQLLQNMGSIVDYTGNGYMERDQQGTSNHFNYNYWGSPVSTDDALGTRTYTLSGIISNAAWTPGNDGSLTPLTISSRWIYAFSEGAQDDYSDWDYRGNNGSFDVGLGFTMKGPGPVTPVGTQNYTFRGQPNNGTISAKVSASSSVINQTLVGNPYASAIDANVFIRDNIPATIGGVATSANVGSSESIDGSLYFWKQSTTNNSHITADYQGGYAIYNLSGGTPAVSPPGINGVGNANLVTPKQFIPVGQGFFVTAAANADQVTNDVTFKNSQRAFVKEAMGNSEFFRTENPDVTLDLIQRVRLNFTSPEGAIRPLLLAFTPDNAASELFEYGYDALNTDYNPSDMSFIIEDDRFIIQGVGEFNQENMYPITIDMGITGNAEIAVTDLENFDEDPDVFVYDALLGTYTRINITPYQTNLDAGTHEGRFYIVFQEENVLSTDTDDYPDVIVNYLNSTNHIYIKVPYSMDIKQVYLINMLGQTVRSWNSTNAPIGHECKIPVRLISEGNYIIKVQTSDGQTINKKIVVKQQ</sequence>
<dbReference type="InterPro" id="IPR032179">
    <property type="entry name" value="Cry22Aa_Ig-like"/>
</dbReference>
<evidence type="ECO:0000259" key="5">
    <source>
        <dbReference type="PROSITE" id="PS50825"/>
    </source>
</evidence>
<evidence type="ECO:0000256" key="1">
    <source>
        <dbReference type="ARBA" id="ARBA00022729"/>
    </source>
</evidence>
<reference evidence="6 7" key="1">
    <citation type="submission" date="2019-08" db="EMBL/GenBank/DDBJ databases">
        <title>Genomes of Antarctic Bizionia species.</title>
        <authorList>
            <person name="Bowman J.P."/>
        </authorList>
    </citation>
    <scope>NUCLEOTIDE SEQUENCE [LARGE SCALE GENOMIC DNA]</scope>
    <source>
        <strain evidence="6 7">ADA-4</strain>
    </source>
</reference>
<comment type="caution">
    <text evidence="6">The sequence shown here is derived from an EMBL/GenBank/DDBJ whole genome shotgun (WGS) entry which is preliminary data.</text>
</comment>
<dbReference type="PANTHER" id="PTHR15127:SF32">
    <property type="entry name" value="HEAVYWEIGHT, ISOFORM A"/>
    <property type="match status" value="1"/>
</dbReference>
<accession>A0A5D0R8J8</accession>
<evidence type="ECO:0000256" key="3">
    <source>
        <dbReference type="ARBA" id="ARBA00022999"/>
    </source>
</evidence>
<evidence type="ECO:0000313" key="7">
    <source>
        <dbReference type="Proteomes" id="UP000323720"/>
    </source>
</evidence>
<organism evidence="6 7">
    <name type="scientific">Bizionia myxarmorum</name>
    <dbReference type="NCBI Taxonomy" id="291186"/>
    <lineage>
        <taxon>Bacteria</taxon>
        <taxon>Pseudomonadati</taxon>
        <taxon>Bacteroidota</taxon>
        <taxon>Flavobacteriia</taxon>
        <taxon>Flavobacteriales</taxon>
        <taxon>Flavobacteriaceae</taxon>
        <taxon>Bizionia</taxon>
    </lineage>
</organism>
<dbReference type="RefSeq" id="WP_148404109.1">
    <property type="nucleotide sequence ID" value="NZ_VSKK01000002.1"/>
</dbReference>
<dbReference type="GO" id="GO:0004553">
    <property type="term" value="F:hydrolase activity, hydrolyzing O-glycosyl compounds"/>
    <property type="evidence" value="ECO:0007669"/>
    <property type="project" value="UniProtKB-ARBA"/>
</dbReference>
<dbReference type="Gene3D" id="2.60.120.200">
    <property type="match status" value="1"/>
</dbReference>
<dbReference type="SUPFAM" id="SSF49899">
    <property type="entry name" value="Concanavalin A-like lectins/glucanases"/>
    <property type="match status" value="1"/>
</dbReference>
<dbReference type="InterPro" id="IPR013320">
    <property type="entry name" value="ConA-like_dom_sf"/>
</dbReference>
<dbReference type="Proteomes" id="UP000323720">
    <property type="component" value="Unassembled WGS sequence"/>
</dbReference>
<feature type="non-terminal residue" evidence="6">
    <location>
        <position position="1"/>
    </location>
</feature>
<dbReference type="Pfam" id="PF16403">
    <property type="entry name" value="Bact_surface_Ig-like"/>
    <property type="match status" value="7"/>
</dbReference>
<dbReference type="SMART" id="SM00560">
    <property type="entry name" value="LamGL"/>
    <property type="match status" value="1"/>
</dbReference>
<protein>
    <submittedName>
        <fullName evidence="6">DUF5011 domain-containing protein</fullName>
    </submittedName>
</protein>
<dbReference type="InterPro" id="IPR003410">
    <property type="entry name" value="HYR_dom"/>
</dbReference>